<evidence type="ECO:0000256" key="6">
    <source>
        <dbReference type="ARBA" id="ARBA00022898"/>
    </source>
</evidence>
<dbReference type="InterPro" id="IPR015424">
    <property type="entry name" value="PyrdxlP-dep_Trfase"/>
</dbReference>
<keyword evidence="4 12" id="KW-0808">Transferase</keyword>
<dbReference type="Proteomes" id="UP000469440">
    <property type="component" value="Unassembled WGS sequence"/>
</dbReference>
<dbReference type="EC" id="2.8.1.7" evidence="3"/>
<accession>A0A7G8TCQ2</accession>
<keyword evidence="14" id="KW-1185">Reference proteome</keyword>
<dbReference type="OrthoDB" id="9808002at2"/>
<protein>
    <recommendedName>
        <fullName evidence="3">cysteine desulfurase</fullName>
        <ecNumber evidence="3">2.8.1.7</ecNumber>
    </recommendedName>
</protein>
<evidence type="ECO:0000313" key="14">
    <source>
        <dbReference type="Proteomes" id="UP000469440"/>
    </source>
</evidence>
<dbReference type="Gene3D" id="3.40.640.10">
    <property type="entry name" value="Type I PLP-dependent aspartate aminotransferase-like (Major domain)"/>
    <property type="match status" value="1"/>
</dbReference>
<dbReference type="Gene3D" id="3.90.1150.10">
    <property type="entry name" value="Aspartate Aminotransferase, domain 1"/>
    <property type="match status" value="1"/>
</dbReference>
<gene>
    <name evidence="12" type="primary">iscS_2</name>
    <name evidence="12" type="ORF">CAFE_35930</name>
    <name evidence="13" type="ORF">HCR03_03670</name>
</gene>
<keyword evidence="5" id="KW-0479">Metal-binding</keyword>
<comment type="similarity">
    <text evidence="2">Belongs to the class-V pyridoxal-phosphate-dependent aminotransferase family. NifS/IscS subfamily.</text>
</comment>
<evidence type="ECO:0000256" key="7">
    <source>
        <dbReference type="ARBA" id="ARBA00023004"/>
    </source>
</evidence>
<dbReference type="RefSeq" id="WP_156991393.1">
    <property type="nucleotide sequence ID" value="NZ_CP060286.1"/>
</dbReference>
<dbReference type="PANTHER" id="PTHR11601">
    <property type="entry name" value="CYSTEINE DESULFURYLASE FAMILY MEMBER"/>
    <property type="match status" value="1"/>
</dbReference>
<evidence type="ECO:0000256" key="8">
    <source>
        <dbReference type="ARBA" id="ARBA00023014"/>
    </source>
</evidence>
<keyword evidence="6" id="KW-0663">Pyridoxal phosphate</keyword>
<evidence type="ECO:0000256" key="2">
    <source>
        <dbReference type="ARBA" id="ARBA00006490"/>
    </source>
</evidence>
<evidence type="ECO:0000256" key="4">
    <source>
        <dbReference type="ARBA" id="ARBA00022679"/>
    </source>
</evidence>
<organism evidence="12 14">
    <name type="scientific">Caproicibacter fermentans</name>
    <dbReference type="NCBI Taxonomy" id="2576756"/>
    <lineage>
        <taxon>Bacteria</taxon>
        <taxon>Bacillati</taxon>
        <taxon>Bacillota</taxon>
        <taxon>Clostridia</taxon>
        <taxon>Eubacteriales</taxon>
        <taxon>Acutalibacteraceae</taxon>
        <taxon>Caproicibacter</taxon>
    </lineage>
</organism>
<sequence length="381" mass="40295">MIYADNAATTPVSDSVLQAMLPYFSKEFGNPSSLYASGRRAKRALESARETVADCLDARPDEIFFTSGGSESDNWAIKMSAKKGKETGKTHLITSEFEHHAVLHSLRSLESGGFTVSALSVHEDGIIRPEELKAALRPETALVTVMTANNEIGTIQPISEIGALCRGAGIPLHTDAVQAAGILPLDVKAMNVDFLSLSAHKFHGPKGVGALYIRKGAGISGLMDGGAQERGLRAGTENVAGIVGLAVALKEACENRKACADRLTAMRDRLIQGALKIPGTRLNGDPVKRLPGNVNLSFEQVEGEALLLLLDQNGICASAGSACTAGSLEPSHVLRAIGLSEPLAHGSLRLTLSCQNTEAEVDEILQILPDVIMRVRSLSSQ</sequence>
<dbReference type="Proteomes" id="UP000515909">
    <property type="component" value="Chromosome"/>
</dbReference>
<dbReference type="GO" id="GO:0031071">
    <property type="term" value="F:cysteine desulfurase activity"/>
    <property type="evidence" value="ECO:0007669"/>
    <property type="project" value="UniProtKB-EC"/>
</dbReference>
<keyword evidence="8" id="KW-0411">Iron-sulfur</keyword>
<dbReference type="Gene3D" id="1.10.260.50">
    <property type="match status" value="1"/>
</dbReference>
<dbReference type="Pfam" id="PF00266">
    <property type="entry name" value="Aminotran_5"/>
    <property type="match status" value="1"/>
</dbReference>
<evidence type="ECO:0000313" key="13">
    <source>
        <dbReference type="EMBL" id="QNK41393.1"/>
    </source>
</evidence>
<dbReference type="SUPFAM" id="SSF53383">
    <property type="entry name" value="PLP-dependent transferases"/>
    <property type="match status" value="1"/>
</dbReference>
<keyword evidence="7" id="KW-0408">Iron</keyword>
<evidence type="ECO:0000313" key="12">
    <source>
        <dbReference type="EMBL" id="MVB12847.1"/>
    </source>
</evidence>
<feature type="domain" description="Aminotransferase class V" evidence="11">
    <location>
        <begin position="2"/>
        <end position="363"/>
    </location>
</feature>
<dbReference type="FunFam" id="3.40.640.10:FF:000084">
    <property type="entry name" value="IscS-like cysteine desulfurase"/>
    <property type="match status" value="1"/>
</dbReference>
<name>A0A6N8I4Z8_9FIRM</name>
<accession>A0A6N8I4Z8</accession>
<evidence type="ECO:0000259" key="11">
    <source>
        <dbReference type="Pfam" id="PF00266"/>
    </source>
</evidence>
<reference evidence="13 15" key="2">
    <citation type="submission" date="2020-08" db="EMBL/GenBank/DDBJ databases">
        <title>The isolate Caproiciproducens sp. 7D4C2 produces n-caproate at mildly acidic conditions from hexoses: genome and rBOX comparison with related strains and chain-elongating bacteria.</title>
        <authorList>
            <person name="Esquivel-Elizondo S."/>
            <person name="Bagci C."/>
            <person name="Temovska M."/>
            <person name="Jeon B.S."/>
            <person name="Bessarab I."/>
            <person name="Williams R.B.H."/>
            <person name="Huson D.H."/>
            <person name="Angenent L.T."/>
        </authorList>
    </citation>
    <scope>NUCLEOTIDE SEQUENCE [LARGE SCALE GENOMIC DNA]</scope>
    <source>
        <strain evidence="13 15">7D4C2</strain>
    </source>
</reference>
<dbReference type="EMBL" id="VWXL01000106">
    <property type="protein sequence ID" value="MVB12847.1"/>
    <property type="molecule type" value="Genomic_DNA"/>
</dbReference>
<dbReference type="PROSITE" id="PS00595">
    <property type="entry name" value="AA_TRANSFER_CLASS_5"/>
    <property type="match status" value="1"/>
</dbReference>
<reference evidence="12 14" key="1">
    <citation type="submission" date="2019-09" db="EMBL/GenBank/DDBJ databases">
        <title>Genome sequence of Clostridium sp. EA1.</title>
        <authorList>
            <person name="Poehlein A."/>
            <person name="Bengelsdorf F.R."/>
            <person name="Daniel R."/>
        </authorList>
    </citation>
    <scope>NUCLEOTIDE SEQUENCE [LARGE SCALE GENOMIC DNA]</scope>
    <source>
        <strain evidence="12 14">EA1</strain>
    </source>
</reference>
<dbReference type="KEGG" id="cfem:HCR03_03670"/>
<dbReference type="InterPro" id="IPR015422">
    <property type="entry name" value="PyrdxlP-dep_Trfase_small"/>
</dbReference>
<comment type="cofactor">
    <cofactor evidence="1 10">
        <name>pyridoxal 5'-phosphate</name>
        <dbReference type="ChEBI" id="CHEBI:597326"/>
    </cofactor>
</comment>
<evidence type="ECO:0000256" key="3">
    <source>
        <dbReference type="ARBA" id="ARBA00012239"/>
    </source>
</evidence>
<dbReference type="EMBL" id="CP060286">
    <property type="protein sequence ID" value="QNK41393.1"/>
    <property type="molecule type" value="Genomic_DNA"/>
</dbReference>
<evidence type="ECO:0000256" key="5">
    <source>
        <dbReference type="ARBA" id="ARBA00022723"/>
    </source>
</evidence>
<proteinExistence type="inferred from homology"/>
<dbReference type="InterPro" id="IPR020578">
    <property type="entry name" value="Aminotrans_V_PyrdxlP_BS"/>
</dbReference>
<evidence type="ECO:0000256" key="10">
    <source>
        <dbReference type="RuleBase" id="RU004504"/>
    </source>
</evidence>
<dbReference type="AlphaFoldDB" id="A0A6N8I4Z8"/>
<dbReference type="InterPro" id="IPR016454">
    <property type="entry name" value="Cysteine_dSase"/>
</dbReference>
<dbReference type="InterPro" id="IPR000192">
    <property type="entry name" value="Aminotrans_V_dom"/>
</dbReference>
<dbReference type="InterPro" id="IPR015421">
    <property type="entry name" value="PyrdxlP-dep_Trfase_major"/>
</dbReference>
<evidence type="ECO:0000313" key="15">
    <source>
        <dbReference type="Proteomes" id="UP000515909"/>
    </source>
</evidence>
<dbReference type="GO" id="GO:0046872">
    <property type="term" value="F:metal ion binding"/>
    <property type="evidence" value="ECO:0007669"/>
    <property type="project" value="UniProtKB-KW"/>
</dbReference>
<dbReference type="GO" id="GO:0051536">
    <property type="term" value="F:iron-sulfur cluster binding"/>
    <property type="evidence" value="ECO:0007669"/>
    <property type="project" value="UniProtKB-KW"/>
</dbReference>
<dbReference type="PANTHER" id="PTHR11601:SF34">
    <property type="entry name" value="CYSTEINE DESULFURASE"/>
    <property type="match status" value="1"/>
</dbReference>
<comment type="catalytic activity">
    <reaction evidence="9">
        <text>(sulfur carrier)-H + L-cysteine = (sulfur carrier)-SH + L-alanine</text>
        <dbReference type="Rhea" id="RHEA:43892"/>
        <dbReference type="Rhea" id="RHEA-COMP:14737"/>
        <dbReference type="Rhea" id="RHEA-COMP:14739"/>
        <dbReference type="ChEBI" id="CHEBI:29917"/>
        <dbReference type="ChEBI" id="CHEBI:35235"/>
        <dbReference type="ChEBI" id="CHEBI:57972"/>
        <dbReference type="ChEBI" id="CHEBI:64428"/>
        <dbReference type="EC" id="2.8.1.7"/>
    </reaction>
</comment>
<evidence type="ECO:0000256" key="9">
    <source>
        <dbReference type="ARBA" id="ARBA00050776"/>
    </source>
</evidence>
<dbReference type="NCBIfam" id="NF002806">
    <property type="entry name" value="PRK02948.1"/>
    <property type="match status" value="1"/>
</dbReference>
<dbReference type="PIRSF" id="PIRSF005572">
    <property type="entry name" value="NifS"/>
    <property type="match status" value="1"/>
</dbReference>
<evidence type="ECO:0000256" key="1">
    <source>
        <dbReference type="ARBA" id="ARBA00001933"/>
    </source>
</evidence>